<gene>
    <name evidence="1" type="ORF">Aory04_000991400</name>
</gene>
<dbReference type="EMBL" id="BSYA01000144">
    <property type="protein sequence ID" value="GMG34572.1"/>
    <property type="molecule type" value="Genomic_DNA"/>
</dbReference>
<protein>
    <submittedName>
        <fullName evidence="1">Unnamed protein product</fullName>
    </submittedName>
</protein>
<dbReference type="Proteomes" id="UP001165205">
    <property type="component" value="Unassembled WGS sequence"/>
</dbReference>
<proteinExistence type="predicted"/>
<evidence type="ECO:0000313" key="1">
    <source>
        <dbReference type="EMBL" id="GMG34572.1"/>
    </source>
</evidence>
<accession>A0AAN4YQX4</accession>
<name>A0AAN4YQX4_ASPOZ</name>
<dbReference type="AlphaFoldDB" id="A0AAN4YQX4"/>
<sequence length="126" mass="13456">MAVSVNRARSPGHTDILKSALAIGDFVRDLFSGNAQIDWRFGVQLISNPHAVYAGTGLIQVLAYSNITGCTAKSVEKLHCAMNNIAAAITQTFRDMKLTSPAYPASESKATGQAQTSAVHIGVHWQ</sequence>
<evidence type="ECO:0000313" key="2">
    <source>
        <dbReference type="Proteomes" id="UP001165205"/>
    </source>
</evidence>
<reference evidence="1" key="1">
    <citation type="submission" date="2023-04" db="EMBL/GenBank/DDBJ databases">
        <title>Aspergillus oryzae NBRC 4228.</title>
        <authorList>
            <person name="Ichikawa N."/>
            <person name="Sato H."/>
            <person name="Tonouchi N."/>
        </authorList>
    </citation>
    <scope>NUCLEOTIDE SEQUENCE</scope>
    <source>
        <strain evidence="1">NBRC 4228</strain>
    </source>
</reference>
<organism evidence="1 2">
    <name type="scientific">Aspergillus oryzae</name>
    <name type="common">Yellow koji mold</name>
    <dbReference type="NCBI Taxonomy" id="5062"/>
    <lineage>
        <taxon>Eukaryota</taxon>
        <taxon>Fungi</taxon>
        <taxon>Dikarya</taxon>
        <taxon>Ascomycota</taxon>
        <taxon>Pezizomycotina</taxon>
        <taxon>Eurotiomycetes</taxon>
        <taxon>Eurotiomycetidae</taxon>
        <taxon>Eurotiales</taxon>
        <taxon>Aspergillaceae</taxon>
        <taxon>Aspergillus</taxon>
        <taxon>Aspergillus subgen. Circumdati</taxon>
    </lineage>
</organism>
<comment type="caution">
    <text evidence="1">The sequence shown here is derived from an EMBL/GenBank/DDBJ whole genome shotgun (WGS) entry which is preliminary data.</text>
</comment>